<name>A0A0C1FCB5_9FLAO</name>
<dbReference type="EMBL" id="JSYL01000001">
    <property type="protein sequence ID" value="KIA90677.1"/>
    <property type="molecule type" value="Genomic_DNA"/>
</dbReference>
<protein>
    <submittedName>
        <fullName evidence="2">Uncharacterized protein</fullName>
    </submittedName>
</protein>
<dbReference type="RefSeq" id="WP_039347967.1">
    <property type="nucleotide sequence ID" value="NZ_FOLA01000001.1"/>
</dbReference>
<dbReference type="Proteomes" id="UP000031473">
    <property type="component" value="Unassembled WGS sequence"/>
</dbReference>
<organism evidence="2 3">
    <name type="scientific">Kaistella jeonii</name>
    <dbReference type="NCBI Taxonomy" id="266749"/>
    <lineage>
        <taxon>Bacteria</taxon>
        <taxon>Pseudomonadati</taxon>
        <taxon>Bacteroidota</taxon>
        <taxon>Flavobacteriia</taxon>
        <taxon>Flavobacteriales</taxon>
        <taxon>Weeksellaceae</taxon>
        <taxon>Chryseobacterium group</taxon>
        <taxon>Kaistella</taxon>
    </lineage>
</organism>
<dbReference type="AlphaFoldDB" id="A0A0C1FCB5"/>
<proteinExistence type="predicted"/>
<gene>
    <name evidence="2" type="ORF">OA86_02015</name>
</gene>
<comment type="caution">
    <text evidence="2">The sequence shown here is derived from an EMBL/GenBank/DDBJ whole genome shotgun (WGS) entry which is preliminary data.</text>
</comment>
<feature type="chain" id="PRO_5002131537" evidence="1">
    <location>
        <begin position="22"/>
        <end position="774"/>
    </location>
</feature>
<evidence type="ECO:0000256" key="1">
    <source>
        <dbReference type="SAM" id="SignalP"/>
    </source>
</evidence>
<reference evidence="2 3" key="1">
    <citation type="submission" date="2014-10" db="EMBL/GenBank/DDBJ databases">
        <title>Kaistella jeonii genome.</title>
        <authorList>
            <person name="Clayton J.T."/>
            <person name="Newman J.D."/>
        </authorList>
    </citation>
    <scope>NUCLEOTIDE SEQUENCE [LARGE SCALE GENOMIC DNA]</scope>
    <source>
        <strain evidence="2 3">DSM 17048</strain>
    </source>
</reference>
<evidence type="ECO:0000313" key="3">
    <source>
        <dbReference type="Proteomes" id="UP000031473"/>
    </source>
</evidence>
<evidence type="ECO:0000313" key="2">
    <source>
        <dbReference type="EMBL" id="KIA90677.1"/>
    </source>
</evidence>
<keyword evidence="1" id="KW-0732">Signal</keyword>
<sequence length="774" mass="84376">MKTIQQIMILLFFGSFLSTHAQQTARKGWDGVVKGGPRLNVSYNSTMPNSATKDVYVNNSSGISGDVFIPLQLFRKGWDGTVKGHSFGLNIGGTYNFGGNGDPSVALPNAYQIFGQNSSSVAYKGVDPKNPGFRIGGGPQANFNFGEHFTISSLVLAEYFSMTQKEVSAVQTTQVNGQTKEYNLWTLPETKTTGLAITPKVRLRYMFTNSLGIFADAAYIFGPKINTQISILKPLGNPNQAGQYEQQQLDLGTTVKSDVKSTSYNALSLNVGFSFDFGRNRCPNGDCRDRKKVDDKGWNGISKMTKADSGIKNTEMSNGSDIFTATHIKKESSKKPNCVQILSPSNGSNQSINEPIKVVINNENLAKTGNVDIKIYKISNDKNYFNKIENLSHFTDTQNSTLISTKFDKEAQNTGFNPITLVGKQSGAVIESSVEKGKLTEGVYRMVVVSECGVTSSNFTVTPCDVHLNITNITDVCEGYVNGGFKHKICFTSNYQSSNCDLKFTSALSDLKIYDSSISPIAFTQVSGFPLQAQLQGAATSKNYCIEIITTSPSILIALQGDQCPGSVTTQCIPGVEATLDLKSCICDFCEKALEYDSDYTPNASYTAAGNSLSIHQAWWDMNPATAATIVAAKAEIISFSREVSDDCMKCDKNSNQWGNFISGTSGLSNGSFGNATNPLTGNTHHTLYFANPNKYFFDLNISLPPISTLTCCCEKFKIKIRYTYTYKDQNGACRMCSEVFEYSYQKGQCPIKNPTGGGIDIKDVSTKVSNIKN</sequence>
<dbReference type="OrthoDB" id="1265549at2"/>
<accession>A0A0C1FCB5</accession>
<feature type="signal peptide" evidence="1">
    <location>
        <begin position="1"/>
        <end position="21"/>
    </location>
</feature>
<keyword evidence="3" id="KW-1185">Reference proteome</keyword>
<dbReference type="STRING" id="266749.SAMN05421876_101117"/>